<dbReference type="FunFam" id="2.60.120.10:FF:000033">
    <property type="entry name" value="Centromere protein C 1"/>
    <property type="match status" value="1"/>
</dbReference>
<evidence type="ECO:0000313" key="10">
    <source>
        <dbReference type="EMBL" id="PMD26566.1"/>
    </source>
</evidence>
<name>A0A2J6QJY6_9HELO</name>
<feature type="region of interest" description="Disordered" evidence="7">
    <location>
        <begin position="449"/>
        <end position="497"/>
    </location>
</feature>
<evidence type="ECO:0000256" key="4">
    <source>
        <dbReference type="ARBA" id="ARBA00023242"/>
    </source>
</evidence>
<feature type="region of interest" description="Disordered" evidence="7">
    <location>
        <begin position="26"/>
        <end position="405"/>
    </location>
</feature>
<dbReference type="CDD" id="cd06993">
    <property type="entry name" value="cupin_CENP-C_C"/>
    <property type="match status" value="1"/>
</dbReference>
<comment type="subcellular location">
    <subcellularLocation>
        <location evidence="1">Nucleus</location>
    </subcellularLocation>
</comment>
<dbReference type="GO" id="GO:0051455">
    <property type="term" value="P:spindle attachment to meiosis I kinetochore"/>
    <property type="evidence" value="ECO:0007669"/>
    <property type="project" value="TreeGrafter"/>
</dbReference>
<keyword evidence="3" id="KW-0238">DNA-binding</keyword>
<dbReference type="GO" id="GO:0005634">
    <property type="term" value="C:nucleus"/>
    <property type="evidence" value="ECO:0007669"/>
    <property type="project" value="UniProtKB-SubCell"/>
</dbReference>
<comment type="similarity">
    <text evidence="2">Belongs to the CENP-C/MIF2 family.</text>
</comment>
<evidence type="ECO:0000259" key="8">
    <source>
        <dbReference type="Pfam" id="PF11699"/>
    </source>
</evidence>
<feature type="domain" description="Mif2 N-terminal" evidence="9">
    <location>
        <begin position="17"/>
        <end position="155"/>
    </location>
</feature>
<sequence>MAPAASKRKPRENQYLFNVGVVGRKTGLTVPDTGVRDENGLEPLDGLFSSPEKPQSKASQKVNGARKNANATLTSEEDMDEGDSTIPEPEAVLTDRKRASMRLPPPRSKSPIKTYLQSPARRNPSLGPVSSPVRGSIVAPTTASVSASVRRKLDFSNASIDDTSVVNGSSPQKRASSALPVGRAAKLTSGSRLPPPRQAFSENGVDDDRDDTGIENGEDSYQMLDGGDEEEVGQVEEPEEEQEPEPEPEPEPPKKKGGRPKKQNLPAVQEEEAKPRKRTRQSLEGAQPVKNKGGRPKKSAPQEEQPEEEQAEERPAKRTRRSFDTSEASKTKGGKPKRTPVAAPTAANPPKAKLAGGKPKLATISEADSPQVQRGPPMPRTNRGLVILRRETPMEGSGFKQTRSGRNSIKPVAYWKNERIEYTEDENEDNWGKSKFLLPTIKEVVRADEVAEPKRQKSKYKSSKSKKRQPDPESEDEEDEAEPWETEPGHIFGEIRNWDPEDQLGSMAEEREEELAISSAAIITREIPGASFRFAKTLTHPFFGSGMVDLPAGAVKKPKNSRKMQMVFFVFSGRVQVNVNDNEFRIGKGGMWQVPRGNFYSIVNDYDKPARIFFAQGCEVQEEIPDGQ</sequence>
<dbReference type="GO" id="GO:0000776">
    <property type="term" value="C:kinetochore"/>
    <property type="evidence" value="ECO:0007669"/>
    <property type="project" value="InterPro"/>
</dbReference>
<dbReference type="OrthoDB" id="1939643at2759"/>
<evidence type="ECO:0000256" key="2">
    <source>
        <dbReference type="ARBA" id="ARBA00010291"/>
    </source>
</evidence>
<dbReference type="Gene3D" id="2.60.120.10">
    <property type="entry name" value="Jelly Rolls"/>
    <property type="match status" value="1"/>
</dbReference>
<dbReference type="AlphaFoldDB" id="A0A2J6QJY6"/>
<feature type="compositionally biased region" description="Polar residues" evidence="7">
    <location>
        <begin position="52"/>
        <end position="62"/>
    </location>
</feature>
<evidence type="ECO:0000256" key="5">
    <source>
        <dbReference type="ARBA" id="ARBA00057947"/>
    </source>
</evidence>
<feature type="compositionally biased region" description="Basic and acidic residues" evidence="7">
    <location>
        <begin position="312"/>
        <end position="330"/>
    </location>
</feature>
<evidence type="ECO:0000256" key="3">
    <source>
        <dbReference type="ARBA" id="ARBA00023125"/>
    </source>
</evidence>
<feature type="compositionally biased region" description="Acidic residues" evidence="7">
    <location>
        <begin position="226"/>
        <end position="250"/>
    </location>
</feature>
<feature type="compositionally biased region" description="Acidic residues" evidence="7">
    <location>
        <begin position="472"/>
        <end position="485"/>
    </location>
</feature>
<gene>
    <name evidence="10" type="ORF">NA56DRAFT_676402</name>
</gene>
<dbReference type="InterPro" id="IPR011051">
    <property type="entry name" value="RmlC_Cupin_sf"/>
</dbReference>
<evidence type="ECO:0000256" key="1">
    <source>
        <dbReference type="ARBA" id="ARBA00004123"/>
    </source>
</evidence>
<evidence type="ECO:0000313" key="11">
    <source>
        <dbReference type="Proteomes" id="UP000235672"/>
    </source>
</evidence>
<feature type="compositionally biased region" description="Low complexity" evidence="7">
    <location>
        <begin position="339"/>
        <end position="362"/>
    </location>
</feature>
<evidence type="ECO:0000256" key="7">
    <source>
        <dbReference type="SAM" id="MobiDB-lite"/>
    </source>
</evidence>
<comment type="function">
    <text evidence="5">Component of the kinetochore, a multiprotein complex that assembles on centromeric DNA and attaches chromosomes to spindle microtubules, mediating chromosome segregation and sister chromatid segregation during meiosis and mitosis. Component of the inner kinetochore constitutive centromere-associated network (CCAN), which serves as a structural platform for outer kinetochore assembly.</text>
</comment>
<dbReference type="GO" id="GO:0019237">
    <property type="term" value="F:centromeric DNA binding"/>
    <property type="evidence" value="ECO:0007669"/>
    <property type="project" value="InterPro"/>
</dbReference>
<dbReference type="InterPro" id="IPR025974">
    <property type="entry name" value="Mif2/CENP-C_cupin"/>
</dbReference>
<keyword evidence="4" id="KW-0539">Nucleus</keyword>
<dbReference type="InterPro" id="IPR028386">
    <property type="entry name" value="CENP-C/Mif2/cnp3"/>
</dbReference>
<dbReference type="EMBL" id="KZ613467">
    <property type="protein sequence ID" value="PMD26566.1"/>
    <property type="molecule type" value="Genomic_DNA"/>
</dbReference>
<dbReference type="GO" id="GO:0051315">
    <property type="term" value="P:attachment of mitotic spindle microtubules to kinetochore"/>
    <property type="evidence" value="ECO:0007669"/>
    <property type="project" value="TreeGrafter"/>
</dbReference>
<reference evidence="10 11" key="1">
    <citation type="submission" date="2016-05" db="EMBL/GenBank/DDBJ databases">
        <title>A degradative enzymes factory behind the ericoid mycorrhizal symbiosis.</title>
        <authorList>
            <consortium name="DOE Joint Genome Institute"/>
            <person name="Martino E."/>
            <person name="Morin E."/>
            <person name="Grelet G."/>
            <person name="Kuo A."/>
            <person name="Kohler A."/>
            <person name="Daghino S."/>
            <person name="Barry K."/>
            <person name="Choi C."/>
            <person name="Cichocki N."/>
            <person name="Clum A."/>
            <person name="Copeland A."/>
            <person name="Hainaut M."/>
            <person name="Haridas S."/>
            <person name="Labutti K."/>
            <person name="Lindquist E."/>
            <person name="Lipzen A."/>
            <person name="Khouja H.-R."/>
            <person name="Murat C."/>
            <person name="Ohm R."/>
            <person name="Olson A."/>
            <person name="Spatafora J."/>
            <person name="Veneault-Fourrey C."/>
            <person name="Henrissat B."/>
            <person name="Grigoriev I."/>
            <person name="Martin F."/>
            <person name="Perotto S."/>
        </authorList>
    </citation>
    <scope>NUCLEOTIDE SEQUENCE [LARGE SCALE GENOMIC DNA]</scope>
    <source>
        <strain evidence="10 11">UAMH 7357</strain>
    </source>
</reference>
<dbReference type="Proteomes" id="UP000235672">
    <property type="component" value="Unassembled WGS sequence"/>
</dbReference>
<dbReference type="Pfam" id="PF15624">
    <property type="entry name" value="Mif2_N"/>
    <property type="match status" value="1"/>
</dbReference>
<dbReference type="InterPro" id="IPR028929">
    <property type="entry name" value="Mif2_N"/>
</dbReference>
<feature type="domain" description="Mif2/CENP-C cupin" evidence="8">
    <location>
        <begin position="532"/>
        <end position="616"/>
    </location>
</feature>
<accession>A0A2J6QJY6</accession>
<feature type="compositionally biased region" description="Basic residues" evidence="7">
    <location>
        <begin position="456"/>
        <end position="467"/>
    </location>
</feature>
<proteinExistence type="inferred from homology"/>
<dbReference type="GO" id="GO:0051382">
    <property type="term" value="P:kinetochore assembly"/>
    <property type="evidence" value="ECO:0007669"/>
    <property type="project" value="InterPro"/>
</dbReference>
<evidence type="ECO:0000256" key="6">
    <source>
        <dbReference type="ARBA" id="ARBA00075033"/>
    </source>
</evidence>
<dbReference type="STRING" id="1745343.A0A2J6QJY6"/>
<protein>
    <recommendedName>
        <fullName evidence="6">CENP-C homolog</fullName>
    </recommendedName>
</protein>
<dbReference type="PANTHER" id="PTHR16684:SF11">
    <property type="entry name" value="CENTROMERE PROTEIN C"/>
    <property type="match status" value="1"/>
</dbReference>
<feature type="compositionally biased region" description="Polar residues" evidence="7">
    <location>
        <begin position="156"/>
        <end position="175"/>
    </location>
</feature>
<dbReference type="InterPro" id="IPR014710">
    <property type="entry name" value="RmlC-like_jellyroll"/>
</dbReference>
<dbReference type="SUPFAM" id="SSF51182">
    <property type="entry name" value="RmlC-like cupins"/>
    <property type="match status" value="1"/>
</dbReference>
<dbReference type="PANTHER" id="PTHR16684">
    <property type="entry name" value="CENTROMERE PROTEIN C"/>
    <property type="match status" value="1"/>
</dbReference>
<organism evidence="10 11">
    <name type="scientific">Hyaloscypha hepaticicola</name>
    <dbReference type="NCBI Taxonomy" id="2082293"/>
    <lineage>
        <taxon>Eukaryota</taxon>
        <taxon>Fungi</taxon>
        <taxon>Dikarya</taxon>
        <taxon>Ascomycota</taxon>
        <taxon>Pezizomycotina</taxon>
        <taxon>Leotiomycetes</taxon>
        <taxon>Helotiales</taxon>
        <taxon>Hyaloscyphaceae</taxon>
        <taxon>Hyaloscypha</taxon>
    </lineage>
</organism>
<evidence type="ECO:0000259" key="9">
    <source>
        <dbReference type="Pfam" id="PF15624"/>
    </source>
</evidence>
<keyword evidence="11" id="KW-1185">Reference proteome</keyword>
<dbReference type="Pfam" id="PF11699">
    <property type="entry name" value="CENP-C_C"/>
    <property type="match status" value="1"/>
</dbReference>